<dbReference type="HAMAP" id="MF_00719">
    <property type="entry name" value="CobS"/>
    <property type="match status" value="1"/>
</dbReference>
<evidence type="ECO:0000256" key="11">
    <source>
        <dbReference type="ARBA" id="ARBA00022842"/>
    </source>
</evidence>
<evidence type="ECO:0000256" key="6">
    <source>
        <dbReference type="ARBA" id="ARBA00015850"/>
    </source>
</evidence>
<evidence type="ECO:0000256" key="1">
    <source>
        <dbReference type="ARBA" id="ARBA00001946"/>
    </source>
</evidence>
<evidence type="ECO:0000256" key="5">
    <source>
        <dbReference type="ARBA" id="ARBA00013200"/>
    </source>
</evidence>
<evidence type="ECO:0000256" key="12">
    <source>
        <dbReference type="ARBA" id="ARBA00022989"/>
    </source>
</evidence>
<dbReference type="Pfam" id="PF02654">
    <property type="entry name" value="CobS"/>
    <property type="match status" value="1"/>
</dbReference>
<dbReference type="EMBL" id="BONZ01000070">
    <property type="protein sequence ID" value="GIH18744.1"/>
    <property type="molecule type" value="Genomic_DNA"/>
</dbReference>
<dbReference type="PANTHER" id="PTHR34148">
    <property type="entry name" value="ADENOSYLCOBINAMIDE-GDP RIBAZOLETRANSFERASE"/>
    <property type="match status" value="1"/>
</dbReference>
<dbReference type="UniPathway" id="UPA00148">
    <property type="reaction ID" value="UER00238"/>
</dbReference>
<evidence type="ECO:0000256" key="15">
    <source>
        <dbReference type="ARBA" id="ARBA00032605"/>
    </source>
</evidence>
<evidence type="ECO:0000256" key="18">
    <source>
        <dbReference type="ARBA" id="ARBA00049504"/>
    </source>
</evidence>
<feature type="transmembrane region" description="Helical" evidence="19">
    <location>
        <begin position="37"/>
        <end position="60"/>
    </location>
</feature>
<dbReference type="GO" id="GO:0009236">
    <property type="term" value="P:cobalamin biosynthetic process"/>
    <property type="evidence" value="ECO:0007669"/>
    <property type="project" value="UniProtKB-UniRule"/>
</dbReference>
<comment type="function">
    <text evidence="14 19">Joins adenosylcobinamide-GDP and alpha-ribazole to generate adenosylcobalamin (Ado-cobalamin). Also synthesizes adenosylcobalamin 5'-phosphate from adenosylcobinamide-GDP and alpha-ribazole 5'-phosphate.</text>
</comment>
<keyword evidence="10 19" id="KW-0812">Transmembrane</keyword>
<feature type="transmembrane region" description="Helical" evidence="19">
    <location>
        <begin position="66"/>
        <end position="84"/>
    </location>
</feature>
<dbReference type="InterPro" id="IPR003805">
    <property type="entry name" value="CobS"/>
</dbReference>
<comment type="catalytic activity">
    <reaction evidence="18 19">
        <text>alpha-ribazole 5'-phosphate + adenosylcob(III)inamide-GDP = adenosylcob(III)alamin 5'-phosphate + GMP + H(+)</text>
        <dbReference type="Rhea" id="RHEA:23560"/>
        <dbReference type="ChEBI" id="CHEBI:15378"/>
        <dbReference type="ChEBI" id="CHEBI:57918"/>
        <dbReference type="ChEBI" id="CHEBI:58115"/>
        <dbReference type="ChEBI" id="CHEBI:60487"/>
        <dbReference type="ChEBI" id="CHEBI:60493"/>
        <dbReference type="EC" id="2.7.8.26"/>
    </reaction>
</comment>
<feature type="transmembrane region" description="Helical" evidence="19">
    <location>
        <begin position="147"/>
        <end position="167"/>
    </location>
</feature>
<dbReference type="AlphaFoldDB" id="A0A8J3VU82"/>
<comment type="caution">
    <text evidence="20">The sequence shown here is derived from an EMBL/GenBank/DDBJ whole genome shotgun (WGS) entry which is preliminary data.</text>
</comment>
<dbReference type="Proteomes" id="UP000642748">
    <property type="component" value="Unassembled WGS sequence"/>
</dbReference>
<comment type="similarity">
    <text evidence="4 19">Belongs to the CobS family.</text>
</comment>
<keyword evidence="8 19" id="KW-0169">Cobalamin biosynthesis</keyword>
<keyword evidence="21" id="KW-1185">Reference proteome</keyword>
<gene>
    <name evidence="19" type="primary">cobS</name>
    <name evidence="20" type="ORF">Raf01_69160</name>
</gene>
<comment type="subcellular location">
    <subcellularLocation>
        <location evidence="2 19">Cell membrane</location>
        <topology evidence="2 19">Multi-pass membrane protein</topology>
    </subcellularLocation>
</comment>
<evidence type="ECO:0000256" key="2">
    <source>
        <dbReference type="ARBA" id="ARBA00004651"/>
    </source>
</evidence>
<evidence type="ECO:0000256" key="13">
    <source>
        <dbReference type="ARBA" id="ARBA00023136"/>
    </source>
</evidence>
<evidence type="ECO:0000256" key="10">
    <source>
        <dbReference type="ARBA" id="ARBA00022692"/>
    </source>
</evidence>
<evidence type="ECO:0000313" key="21">
    <source>
        <dbReference type="Proteomes" id="UP000642748"/>
    </source>
</evidence>
<evidence type="ECO:0000256" key="19">
    <source>
        <dbReference type="HAMAP-Rule" id="MF_00719"/>
    </source>
</evidence>
<dbReference type="EC" id="2.7.8.26" evidence="5 19"/>
<keyword evidence="13 19" id="KW-0472">Membrane</keyword>
<evidence type="ECO:0000256" key="7">
    <source>
        <dbReference type="ARBA" id="ARBA00022475"/>
    </source>
</evidence>
<feature type="transmembrane region" description="Helical" evidence="19">
    <location>
        <begin position="212"/>
        <end position="229"/>
    </location>
</feature>
<feature type="transmembrane region" description="Helical" evidence="19">
    <location>
        <begin position="179"/>
        <end position="206"/>
    </location>
</feature>
<evidence type="ECO:0000313" key="20">
    <source>
        <dbReference type="EMBL" id="GIH18744.1"/>
    </source>
</evidence>
<keyword evidence="9 19" id="KW-0808">Transferase</keyword>
<dbReference type="GO" id="GO:0005886">
    <property type="term" value="C:plasma membrane"/>
    <property type="evidence" value="ECO:0007669"/>
    <property type="project" value="UniProtKB-SubCell"/>
</dbReference>
<dbReference type="GO" id="GO:0008818">
    <property type="term" value="F:cobalamin 5'-phosphate synthase activity"/>
    <property type="evidence" value="ECO:0007669"/>
    <property type="project" value="UniProtKB-UniRule"/>
</dbReference>
<sequence>MSDRAGPAPGSLVAGVRLALTTFSVLPLRAGRADRAAAGVAMSAAPLVGAVLGAVLGGVALGLRELRAPSLVLGAVVVTLGVVLTRGLHVDGLADTVDGLGSYAGRERALEIMKSPEVGPFGVAAIALSLLVQAAGVAALAGRTASALVLGVATAAATGRLAVSWACRRRVPAARPAGLGALVAGTVGVPALAAGTLAVAVLAVFAVPGRPWQGPVAVVLAAGVSILLNRHAVRRLGGITGDVLGALVEVAACVAYLVLVLG</sequence>
<comment type="pathway">
    <text evidence="3 19">Cofactor biosynthesis; adenosylcobalamin biosynthesis; adenosylcobalamin from cob(II)yrinate a,c-diamide: step 7/7.</text>
</comment>
<evidence type="ECO:0000256" key="14">
    <source>
        <dbReference type="ARBA" id="ARBA00025228"/>
    </source>
</evidence>
<evidence type="ECO:0000256" key="17">
    <source>
        <dbReference type="ARBA" id="ARBA00048623"/>
    </source>
</evidence>
<comment type="catalytic activity">
    <reaction evidence="17 19">
        <text>alpha-ribazole + adenosylcob(III)inamide-GDP = adenosylcob(III)alamin + GMP + H(+)</text>
        <dbReference type="Rhea" id="RHEA:16049"/>
        <dbReference type="ChEBI" id="CHEBI:10329"/>
        <dbReference type="ChEBI" id="CHEBI:15378"/>
        <dbReference type="ChEBI" id="CHEBI:18408"/>
        <dbReference type="ChEBI" id="CHEBI:58115"/>
        <dbReference type="ChEBI" id="CHEBI:60487"/>
        <dbReference type="EC" id="2.7.8.26"/>
    </reaction>
</comment>
<evidence type="ECO:0000256" key="4">
    <source>
        <dbReference type="ARBA" id="ARBA00010561"/>
    </source>
</evidence>
<comment type="cofactor">
    <cofactor evidence="1 19">
        <name>Mg(2+)</name>
        <dbReference type="ChEBI" id="CHEBI:18420"/>
    </cofactor>
</comment>
<keyword evidence="7 19" id="KW-1003">Cell membrane</keyword>
<evidence type="ECO:0000256" key="16">
    <source>
        <dbReference type="ARBA" id="ARBA00032853"/>
    </source>
</evidence>
<proteinExistence type="inferred from homology"/>
<name>A0A8J3VU82_9ACTN</name>
<dbReference type="PANTHER" id="PTHR34148:SF1">
    <property type="entry name" value="ADENOSYLCOBINAMIDE-GDP RIBAZOLETRANSFERASE"/>
    <property type="match status" value="1"/>
</dbReference>
<dbReference type="GO" id="GO:0051073">
    <property type="term" value="F:adenosylcobinamide-GDP ribazoletransferase activity"/>
    <property type="evidence" value="ECO:0007669"/>
    <property type="project" value="UniProtKB-UniRule"/>
</dbReference>
<feature type="transmembrane region" description="Helical" evidence="19">
    <location>
        <begin position="118"/>
        <end position="141"/>
    </location>
</feature>
<accession>A0A8J3VU82</accession>
<evidence type="ECO:0000256" key="9">
    <source>
        <dbReference type="ARBA" id="ARBA00022679"/>
    </source>
</evidence>
<evidence type="ECO:0000256" key="3">
    <source>
        <dbReference type="ARBA" id="ARBA00004663"/>
    </source>
</evidence>
<organism evidence="20 21">
    <name type="scientific">Rugosimonospora africana</name>
    <dbReference type="NCBI Taxonomy" id="556532"/>
    <lineage>
        <taxon>Bacteria</taxon>
        <taxon>Bacillati</taxon>
        <taxon>Actinomycetota</taxon>
        <taxon>Actinomycetes</taxon>
        <taxon>Micromonosporales</taxon>
        <taxon>Micromonosporaceae</taxon>
        <taxon>Rugosimonospora</taxon>
    </lineage>
</organism>
<protein>
    <recommendedName>
        <fullName evidence="6 19">Adenosylcobinamide-GDP ribazoletransferase</fullName>
        <ecNumber evidence="5 19">2.7.8.26</ecNumber>
    </recommendedName>
    <alternativeName>
        <fullName evidence="16 19">Cobalamin synthase</fullName>
    </alternativeName>
    <alternativeName>
        <fullName evidence="15 19">Cobalamin-5'-phosphate synthase</fullName>
    </alternativeName>
</protein>
<reference evidence="20" key="1">
    <citation type="submission" date="2021-01" db="EMBL/GenBank/DDBJ databases">
        <title>Whole genome shotgun sequence of Rugosimonospora africana NBRC 104875.</title>
        <authorList>
            <person name="Komaki H."/>
            <person name="Tamura T."/>
        </authorList>
    </citation>
    <scope>NUCLEOTIDE SEQUENCE</scope>
    <source>
        <strain evidence="20">NBRC 104875</strain>
    </source>
</reference>
<feature type="transmembrane region" description="Helical" evidence="19">
    <location>
        <begin position="12"/>
        <end position="30"/>
    </location>
</feature>
<evidence type="ECO:0000256" key="8">
    <source>
        <dbReference type="ARBA" id="ARBA00022573"/>
    </source>
</evidence>
<dbReference type="RefSeq" id="WP_239134187.1">
    <property type="nucleotide sequence ID" value="NZ_BONZ01000070.1"/>
</dbReference>
<keyword evidence="12 19" id="KW-1133">Transmembrane helix</keyword>
<feature type="transmembrane region" description="Helical" evidence="19">
    <location>
        <begin position="241"/>
        <end position="261"/>
    </location>
</feature>
<keyword evidence="11 19" id="KW-0460">Magnesium</keyword>